<dbReference type="InterPro" id="IPR004794">
    <property type="entry name" value="Eubact_RibD"/>
</dbReference>
<evidence type="ECO:0000256" key="16">
    <source>
        <dbReference type="PIRSR" id="PIRSR006769-3"/>
    </source>
</evidence>
<dbReference type="EMBL" id="OFSQ01000009">
    <property type="protein sequence ID" value="SOY48149.1"/>
    <property type="molecule type" value="Genomic_DNA"/>
</dbReference>
<feature type="binding site" evidence="16">
    <location>
        <position position="100"/>
    </location>
    <ligand>
        <name>Zn(2+)</name>
        <dbReference type="ChEBI" id="CHEBI:29105"/>
        <note>catalytic</note>
    </ligand>
</feature>
<proteinExistence type="inferred from homology"/>
<feature type="compositionally biased region" description="Basic residues" evidence="17">
    <location>
        <begin position="10"/>
        <end position="19"/>
    </location>
</feature>
<evidence type="ECO:0000256" key="3">
    <source>
        <dbReference type="ARBA" id="ARBA00004910"/>
    </source>
</evidence>
<comment type="function">
    <text evidence="1 13">Converts 2,5-diamino-6-(ribosylamino)-4(3h)-pyrimidinone 5'-phosphate into 5-amino-6-(ribosylamino)-2,4(1h,3h)-pyrimidinedione 5'-phosphate.</text>
</comment>
<dbReference type="Proteomes" id="UP000256780">
    <property type="component" value="Chromosome CBM2587_a"/>
</dbReference>
<name>A0A375BN85_9BURK</name>
<dbReference type="InterPro" id="IPR002125">
    <property type="entry name" value="CMP_dCMP_dom"/>
</dbReference>
<dbReference type="GO" id="GO:0050661">
    <property type="term" value="F:NADP binding"/>
    <property type="evidence" value="ECO:0007669"/>
    <property type="project" value="InterPro"/>
</dbReference>
<dbReference type="Pfam" id="PF01872">
    <property type="entry name" value="RibD_C"/>
    <property type="match status" value="1"/>
</dbReference>
<evidence type="ECO:0000313" key="19">
    <source>
        <dbReference type="EMBL" id="SOY48149.1"/>
    </source>
</evidence>
<dbReference type="PANTHER" id="PTHR38011:SF7">
    <property type="entry name" value="2,5-DIAMINO-6-RIBOSYLAMINO-4(3H)-PYRIMIDINONE 5'-PHOSPHATE REDUCTASE"/>
    <property type="match status" value="1"/>
</dbReference>
<gene>
    <name evidence="19" type="primary">ribD</name>
    <name evidence="19" type="ORF">CBM2587_A170215</name>
</gene>
<dbReference type="PANTHER" id="PTHR38011">
    <property type="entry name" value="DIHYDROFOLATE REDUCTASE FAMILY PROTEIN (AFU_ORTHOLOGUE AFUA_8G06820)"/>
    <property type="match status" value="1"/>
</dbReference>
<feature type="binding site" evidence="15">
    <location>
        <position position="225"/>
    </location>
    <ligand>
        <name>NADP(+)</name>
        <dbReference type="ChEBI" id="CHEBI:58349"/>
    </ligand>
</feature>
<evidence type="ECO:0000256" key="15">
    <source>
        <dbReference type="PIRSR" id="PIRSR006769-2"/>
    </source>
</evidence>
<dbReference type="PROSITE" id="PS51747">
    <property type="entry name" value="CYT_DCMP_DEAMINASES_2"/>
    <property type="match status" value="1"/>
</dbReference>
<dbReference type="PIRSF" id="PIRSF006769">
    <property type="entry name" value="RibD"/>
    <property type="match status" value="1"/>
</dbReference>
<evidence type="ECO:0000256" key="9">
    <source>
        <dbReference type="ARBA" id="ARBA00022833"/>
    </source>
</evidence>
<dbReference type="AlphaFoldDB" id="A0A375BN85"/>
<dbReference type="PROSITE" id="PS00903">
    <property type="entry name" value="CYT_DCMP_DEAMINASES_1"/>
    <property type="match status" value="1"/>
</dbReference>
<keyword evidence="7 13" id="KW-0479">Metal-binding</keyword>
<evidence type="ECO:0000256" key="13">
    <source>
        <dbReference type="PIRNR" id="PIRNR006769"/>
    </source>
</evidence>
<evidence type="ECO:0000256" key="12">
    <source>
        <dbReference type="ARBA" id="ARBA00023268"/>
    </source>
</evidence>
<keyword evidence="8 13" id="KW-0378">Hydrolase</keyword>
<evidence type="ECO:0000256" key="8">
    <source>
        <dbReference type="ARBA" id="ARBA00022801"/>
    </source>
</evidence>
<dbReference type="GO" id="GO:0008703">
    <property type="term" value="F:5-amino-6-(5-phosphoribosylamino)uracil reductase activity"/>
    <property type="evidence" value="ECO:0007669"/>
    <property type="project" value="UniProtKB-EC"/>
</dbReference>
<feature type="binding site" evidence="15">
    <location>
        <position position="321"/>
    </location>
    <ligand>
        <name>substrate</name>
    </ligand>
</feature>
<dbReference type="EC" id="1.1.1.193" evidence="13"/>
<evidence type="ECO:0000256" key="6">
    <source>
        <dbReference type="ARBA" id="ARBA00022619"/>
    </source>
</evidence>
<dbReference type="CDD" id="cd01284">
    <property type="entry name" value="Riboflavin_deaminase-reductase"/>
    <property type="match status" value="1"/>
</dbReference>
<feature type="binding site" evidence="15">
    <location>
        <position position="229"/>
    </location>
    <ligand>
        <name>substrate</name>
    </ligand>
</feature>
<dbReference type="GO" id="GO:0008270">
    <property type="term" value="F:zinc ion binding"/>
    <property type="evidence" value="ECO:0007669"/>
    <property type="project" value="InterPro"/>
</dbReference>
<dbReference type="Pfam" id="PF00383">
    <property type="entry name" value="dCMP_cyt_deam_1"/>
    <property type="match status" value="1"/>
</dbReference>
<dbReference type="NCBIfam" id="TIGR00227">
    <property type="entry name" value="ribD_Cterm"/>
    <property type="match status" value="1"/>
</dbReference>
<feature type="active site" description="Proton donor" evidence="14">
    <location>
        <position position="74"/>
    </location>
</feature>
<comment type="similarity">
    <text evidence="5 13">In the C-terminal section; belongs to the HTP reductase family.</text>
</comment>
<evidence type="ECO:0000256" key="14">
    <source>
        <dbReference type="PIRSR" id="PIRSR006769-1"/>
    </source>
</evidence>
<dbReference type="EC" id="3.5.4.26" evidence="13"/>
<keyword evidence="12" id="KW-0511">Multifunctional enzyme</keyword>
<dbReference type="SUPFAM" id="SSF53927">
    <property type="entry name" value="Cytidine deaminase-like"/>
    <property type="match status" value="1"/>
</dbReference>
<dbReference type="NCBIfam" id="TIGR00326">
    <property type="entry name" value="eubact_ribD"/>
    <property type="match status" value="1"/>
</dbReference>
<dbReference type="InterPro" id="IPR002734">
    <property type="entry name" value="RibDG_C"/>
</dbReference>
<feature type="binding site" evidence="15">
    <location>
        <begin position="323"/>
        <end position="329"/>
    </location>
    <ligand>
        <name>NADP(+)</name>
        <dbReference type="ChEBI" id="CHEBI:58349"/>
    </ligand>
</feature>
<comment type="catalytic activity">
    <reaction evidence="13">
        <text>2,5-diamino-6-hydroxy-4-(5-phosphoribosylamino)-pyrimidine + H2O + H(+) = 5-amino-6-(5-phospho-D-ribosylamino)uracil + NH4(+)</text>
        <dbReference type="Rhea" id="RHEA:21868"/>
        <dbReference type="ChEBI" id="CHEBI:15377"/>
        <dbReference type="ChEBI" id="CHEBI:15378"/>
        <dbReference type="ChEBI" id="CHEBI:28938"/>
        <dbReference type="ChEBI" id="CHEBI:58453"/>
        <dbReference type="ChEBI" id="CHEBI:58614"/>
        <dbReference type="EC" id="3.5.4.26"/>
    </reaction>
</comment>
<feature type="domain" description="CMP/dCMP-type deaminase" evidence="18">
    <location>
        <begin position="23"/>
        <end position="148"/>
    </location>
</feature>
<keyword evidence="11 13" id="KW-0560">Oxidoreductase</keyword>
<dbReference type="SUPFAM" id="SSF53597">
    <property type="entry name" value="Dihydrofolate reductase-like"/>
    <property type="match status" value="1"/>
</dbReference>
<feature type="binding site" evidence="16">
    <location>
        <position position="109"/>
    </location>
    <ligand>
        <name>Zn(2+)</name>
        <dbReference type="ChEBI" id="CHEBI:29105"/>
        <note>catalytic</note>
    </ligand>
</feature>
<evidence type="ECO:0000259" key="18">
    <source>
        <dbReference type="PROSITE" id="PS51747"/>
    </source>
</evidence>
<feature type="binding site" evidence="15">
    <location>
        <position position="247"/>
    </location>
    <ligand>
        <name>NADP(+)</name>
        <dbReference type="ChEBI" id="CHEBI:58349"/>
    </ligand>
</feature>
<dbReference type="GO" id="GO:0009231">
    <property type="term" value="P:riboflavin biosynthetic process"/>
    <property type="evidence" value="ECO:0007669"/>
    <property type="project" value="UniProtKB-UniPathway"/>
</dbReference>
<keyword evidence="6 13" id="KW-0686">Riboflavin biosynthesis</keyword>
<reference evidence="19" key="1">
    <citation type="submission" date="2018-01" db="EMBL/GenBank/DDBJ databases">
        <authorList>
            <person name="Clerissi C."/>
        </authorList>
    </citation>
    <scope>NUCLEOTIDE SEQUENCE</scope>
    <source>
        <strain evidence="19">Cupriavidus sp. LMG 19464</strain>
    </source>
</reference>
<comment type="pathway">
    <text evidence="2 13">Cofactor biosynthesis; riboflavin biosynthesis; 5-amino-6-(D-ribitylamino)uracil from GTP: step 2/4.</text>
</comment>
<dbReference type="InterPro" id="IPR011549">
    <property type="entry name" value="RibD_C"/>
</dbReference>
<dbReference type="InterPro" id="IPR024072">
    <property type="entry name" value="DHFR-like_dom_sf"/>
</dbReference>
<feature type="binding site" evidence="15">
    <location>
        <position position="195"/>
    </location>
    <ligand>
        <name>NADP(+)</name>
        <dbReference type="ChEBI" id="CHEBI:58349"/>
    </ligand>
</feature>
<comment type="caution">
    <text evidence="19">The sequence shown here is derived from an EMBL/GenBank/DDBJ whole genome shotgun (WGS) entry which is preliminary data.</text>
</comment>
<dbReference type="Gene3D" id="3.40.430.10">
    <property type="entry name" value="Dihydrofolate Reductase, subunit A"/>
    <property type="match status" value="1"/>
</dbReference>
<feature type="binding site" evidence="15">
    <location>
        <position position="209"/>
    </location>
    <ligand>
        <name>substrate</name>
    </ligand>
</feature>
<feature type="binding site" evidence="15">
    <location>
        <position position="232"/>
    </location>
    <ligand>
        <name>substrate</name>
    </ligand>
</feature>
<accession>A0A375BN85</accession>
<dbReference type="GO" id="GO:0008835">
    <property type="term" value="F:diaminohydroxyphosphoribosylaminopyrimidine deaminase activity"/>
    <property type="evidence" value="ECO:0007669"/>
    <property type="project" value="UniProtKB-EC"/>
</dbReference>
<evidence type="ECO:0000256" key="2">
    <source>
        <dbReference type="ARBA" id="ARBA00004882"/>
    </source>
</evidence>
<organism evidence="19">
    <name type="scientific">Cupriavidus taiwanensis</name>
    <dbReference type="NCBI Taxonomy" id="164546"/>
    <lineage>
        <taxon>Bacteria</taxon>
        <taxon>Pseudomonadati</taxon>
        <taxon>Pseudomonadota</taxon>
        <taxon>Betaproteobacteria</taxon>
        <taxon>Burkholderiales</taxon>
        <taxon>Burkholderiaceae</taxon>
        <taxon>Cupriavidus</taxon>
    </lineage>
</organism>
<feature type="binding site" evidence="16">
    <location>
        <position position="72"/>
    </location>
    <ligand>
        <name>Zn(2+)</name>
        <dbReference type="ChEBI" id="CHEBI:29105"/>
        <note>catalytic</note>
    </ligand>
</feature>
<evidence type="ECO:0000256" key="1">
    <source>
        <dbReference type="ARBA" id="ARBA00002151"/>
    </source>
</evidence>
<comment type="catalytic activity">
    <reaction evidence="13">
        <text>5-amino-6-(5-phospho-D-ribitylamino)uracil + NADP(+) = 5-amino-6-(5-phospho-D-ribosylamino)uracil + NADPH + H(+)</text>
        <dbReference type="Rhea" id="RHEA:17845"/>
        <dbReference type="ChEBI" id="CHEBI:15378"/>
        <dbReference type="ChEBI" id="CHEBI:57783"/>
        <dbReference type="ChEBI" id="CHEBI:58349"/>
        <dbReference type="ChEBI" id="CHEBI:58421"/>
        <dbReference type="ChEBI" id="CHEBI:58453"/>
        <dbReference type="EC" id="1.1.1.193"/>
    </reaction>
</comment>
<feature type="binding site" evidence="15">
    <location>
        <position position="193"/>
    </location>
    <ligand>
        <name>substrate</name>
    </ligand>
</feature>
<protein>
    <recommendedName>
        <fullName evidence="13">Riboflavin biosynthesis protein RibD</fullName>
    </recommendedName>
    <domain>
        <recommendedName>
            <fullName evidence="13">Diaminohydroxyphosphoribosylaminopyrimidine deaminase</fullName>
            <shortName evidence="13">DRAP deaminase</shortName>
            <ecNumber evidence="13">3.5.4.26</ecNumber>
        </recommendedName>
        <alternativeName>
            <fullName evidence="13">Riboflavin-specific deaminase</fullName>
        </alternativeName>
    </domain>
    <domain>
        <recommendedName>
            <fullName evidence="13">5-amino-6-(5-phosphoribosylamino)uracil reductase</fullName>
            <ecNumber evidence="13">1.1.1.193</ecNumber>
        </recommendedName>
        <alternativeName>
            <fullName evidence="13">HTP reductase</fullName>
        </alternativeName>
    </domain>
</protein>
<evidence type="ECO:0000256" key="10">
    <source>
        <dbReference type="ARBA" id="ARBA00022857"/>
    </source>
</evidence>
<evidence type="ECO:0000256" key="17">
    <source>
        <dbReference type="SAM" id="MobiDB-lite"/>
    </source>
</evidence>
<dbReference type="UniPathway" id="UPA00275">
    <property type="reaction ID" value="UER00401"/>
</dbReference>
<feature type="binding site" evidence="15">
    <location>
        <position position="179"/>
    </location>
    <ligand>
        <name>NADP(+)</name>
        <dbReference type="ChEBI" id="CHEBI:58349"/>
    </ligand>
</feature>
<keyword evidence="9 13" id="KW-0862">Zinc</keyword>
<evidence type="ECO:0000256" key="11">
    <source>
        <dbReference type="ARBA" id="ARBA00023002"/>
    </source>
</evidence>
<keyword evidence="10 13" id="KW-0521">NADP</keyword>
<comment type="similarity">
    <text evidence="4 13">In the N-terminal section; belongs to the cytidine and deoxycytidylate deaminase family.</text>
</comment>
<dbReference type="InterPro" id="IPR016192">
    <property type="entry name" value="APOBEC/CMP_deaminase_Zn-bd"/>
</dbReference>
<feature type="binding site" evidence="15">
    <location>
        <position position="221"/>
    </location>
    <ligand>
        <name>NADP(+)</name>
        <dbReference type="ChEBI" id="CHEBI:58349"/>
    </ligand>
</feature>
<feature type="region of interest" description="Disordered" evidence="17">
    <location>
        <begin position="1"/>
        <end position="21"/>
    </location>
</feature>
<comment type="cofactor">
    <cofactor evidence="13 16">
        <name>Zn(2+)</name>
        <dbReference type="ChEBI" id="CHEBI:29105"/>
    </cofactor>
    <text evidence="13 16">Binds 1 zinc ion.</text>
</comment>
<dbReference type="InterPro" id="IPR016193">
    <property type="entry name" value="Cytidine_deaminase-like"/>
</dbReference>
<dbReference type="FunFam" id="3.40.140.10:FF:000025">
    <property type="entry name" value="Riboflavin biosynthesis protein RibD"/>
    <property type="match status" value="1"/>
</dbReference>
<evidence type="ECO:0000256" key="5">
    <source>
        <dbReference type="ARBA" id="ARBA00007417"/>
    </source>
</evidence>
<dbReference type="Gene3D" id="3.40.140.10">
    <property type="entry name" value="Cytidine Deaminase, domain 2"/>
    <property type="match status" value="1"/>
</dbReference>
<sequence length="390" mass="42523">MTRLPCHPNRSAKAHPKRRMFSDTDHAAMQQALALAARGMFNTTPNPRVGCVLIKAGQVIGQGFTQPAGQDHAEIQAMKDALSRGLDPAGATAYVTLEPCSHFGRTPPCADALVRAGVARVVAAMEDPNPSVSGRGLQRLRDAGIDVRCGLLEKEARDLNIGFVSRMTRGLPWVRVKVAASMDGGTALHDGTSQWITGQAARDDGHAWRARACAILTGIGTVRDDNPALTVRALATPRQPQRVLVDSRLEVPLDAQILAPDTGEFARPVLVFCAVEDRQRQRALEGRGAEVVVLPNPHGKVELRRMLEELGRRGINELHVEAGFKLNGSLVREHCADELLIYLAPKLLGDAQGMFNLPPLARLQDAEQFHWHEVRQIGDDLRLIARRNDA</sequence>
<evidence type="ECO:0000256" key="4">
    <source>
        <dbReference type="ARBA" id="ARBA00005259"/>
    </source>
</evidence>
<dbReference type="InterPro" id="IPR050765">
    <property type="entry name" value="Riboflavin_Biosynth_HTPR"/>
</dbReference>
<evidence type="ECO:0000256" key="7">
    <source>
        <dbReference type="ARBA" id="ARBA00022723"/>
    </source>
</evidence>
<comment type="pathway">
    <text evidence="3 13">Cofactor biosynthesis; riboflavin biosynthesis; 5-amino-6-(D-ribitylamino)uracil from GTP: step 3/4.</text>
</comment>